<feature type="transmembrane region" description="Helical" evidence="1">
    <location>
        <begin position="149"/>
        <end position="169"/>
    </location>
</feature>
<feature type="transmembrane region" description="Helical" evidence="1">
    <location>
        <begin position="6"/>
        <end position="24"/>
    </location>
</feature>
<dbReference type="eggNOG" id="ENOG5031II8">
    <property type="taxonomic scope" value="Bacteria"/>
</dbReference>
<accession>I3Z224</accession>
<sequence>MELIDWYNGSLLVGLLFSIPHFFLKSKYKKEHLISFAILIVANILELYGEYTVQRKINNSLAYNLFFVYGETLLILGLFYSIFKEKKPKFFLKIASFAFLLWGILYTILIENLRAFHTLSFSIGSLIIILCCIYFLVSIFLKEWYIKEFLMANPLFWITVFIFFFYSATTLYFSSVNLILKIDPKLNSILASINKIMAVTMYLGMGLAFYLPYFNRSEQKI</sequence>
<evidence type="ECO:0008006" key="4">
    <source>
        <dbReference type="Google" id="ProtNLM"/>
    </source>
</evidence>
<keyword evidence="1" id="KW-1133">Transmembrane helix</keyword>
<feature type="transmembrane region" description="Helical" evidence="1">
    <location>
        <begin position="189"/>
        <end position="211"/>
    </location>
</feature>
<evidence type="ECO:0000256" key="1">
    <source>
        <dbReference type="SAM" id="Phobius"/>
    </source>
</evidence>
<dbReference type="RefSeq" id="WP_014771302.1">
    <property type="nucleotide sequence ID" value="NC_018010.1"/>
</dbReference>
<keyword evidence="3" id="KW-1185">Reference proteome</keyword>
<evidence type="ECO:0000313" key="2">
    <source>
        <dbReference type="EMBL" id="AFL83292.1"/>
    </source>
</evidence>
<feature type="transmembrane region" description="Helical" evidence="1">
    <location>
        <begin position="90"/>
        <end position="109"/>
    </location>
</feature>
<dbReference type="HOGENOM" id="CLU_1259777_0_0_10"/>
<dbReference type="Proteomes" id="UP000006050">
    <property type="component" value="Chromosome"/>
</dbReference>
<gene>
    <name evidence="2" type="ordered locus">Belba_0637</name>
</gene>
<keyword evidence="1" id="KW-0812">Transmembrane</keyword>
<keyword evidence="1" id="KW-0472">Membrane</keyword>
<dbReference type="EMBL" id="CP003281">
    <property type="protein sequence ID" value="AFL83292.1"/>
    <property type="molecule type" value="Genomic_DNA"/>
</dbReference>
<dbReference type="STRING" id="866536.Belba_0637"/>
<dbReference type="PATRIC" id="fig|866536.3.peg.657"/>
<dbReference type="OrthoDB" id="836617at2"/>
<organism evidence="2 3">
    <name type="scientific">Belliella baltica (strain DSM 15883 / CIP 108006 / LMG 21964 / BA134)</name>
    <dbReference type="NCBI Taxonomy" id="866536"/>
    <lineage>
        <taxon>Bacteria</taxon>
        <taxon>Pseudomonadati</taxon>
        <taxon>Bacteroidota</taxon>
        <taxon>Cytophagia</taxon>
        <taxon>Cytophagales</taxon>
        <taxon>Cyclobacteriaceae</taxon>
        <taxon>Belliella</taxon>
    </lineage>
</organism>
<feature type="transmembrane region" description="Helical" evidence="1">
    <location>
        <begin position="115"/>
        <end position="137"/>
    </location>
</feature>
<feature type="transmembrane region" description="Helical" evidence="1">
    <location>
        <begin position="61"/>
        <end position="83"/>
    </location>
</feature>
<dbReference type="KEGG" id="bbd:Belba_0637"/>
<dbReference type="AlphaFoldDB" id="I3Z224"/>
<name>I3Z224_BELBD</name>
<reference evidence="3" key="1">
    <citation type="submission" date="2012-06" db="EMBL/GenBank/DDBJ databases">
        <title>The complete genome of Belliella baltica DSM 15883.</title>
        <authorList>
            <person name="Lucas S."/>
            <person name="Copeland A."/>
            <person name="Lapidus A."/>
            <person name="Goodwin L."/>
            <person name="Pitluck S."/>
            <person name="Peters L."/>
            <person name="Mikhailova N."/>
            <person name="Davenport K."/>
            <person name="Kyrpides N."/>
            <person name="Mavromatis K."/>
            <person name="Pagani I."/>
            <person name="Ivanova N."/>
            <person name="Ovchinnikova G."/>
            <person name="Zeytun A."/>
            <person name="Detter J.C."/>
            <person name="Han C."/>
            <person name="Land M."/>
            <person name="Hauser L."/>
            <person name="Markowitz V."/>
            <person name="Cheng J.-F."/>
            <person name="Hugenholtz P."/>
            <person name="Woyke T."/>
            <person name="Wu D."/>
            <person name="Tindall B."/>
            <person name="Pomrenke H."/>
            <person name="Brambilla E."/>
            <person name="Klenk H.-P."/>
            <person name="Eisen J.A."/>
        </authorList>
    </citation>
    <scope>NUCLEOTIDE SEQUENCE [LARGE SCALE GENOMIC DNA]</scope>
    <source>
        <strain evidence="3">DSM 15883 / CIP 108006 / LMG 21964 / BA134</strain>
    </source>
</reference>
<protein>
    <recommendedName>
        <fullName evidence="4">Histidine kinase N-terminal 7TM region domain-containing protein</fullName>
    </recommendedName>
</protein>
<evidence type="ECO:0000313" key="3">
    <source>
        <dbReference type="Proteomes" id="UP000006050"/>
    </source>
</evidence>
<proteinExistence type="predicted"/>